<dbReference type="GO" id="GO:0008033">
    <property type="term" value="P:tRNA processing"/>
    <property type="evidence" value="ECO:0007669"/>
    <property type="project" value="UniProtKB-KW"/>
</dbReference>
<evidence type="ECO:0000313" key="18">
    <source>
        <dbReference type="EMBL" id="OGY59186.1"/>
    </source>
</evidence>
<dbReference type="InterPro" id="IPR014720">
    <property type="entry name" value="dsRBD_dom"/>
</dbReference>
<comment type="subunit">
    <text evidence="4 15">Homodimer.</text>
</comment>
<dbReference type="GO" id="GO:0006364">
    <property type="term" value="P:rRNA processing"/>
    <property type="evidence" value="ECO:0007669"/>
    <property type="project" value="UniProtKB-UniRule"/>
</dbReference>
<dbReference type="GO" id="GO:0010468">
    <property type="term" value="P:regulation of gene expression"/>
    <property type="evidence" value="ECO:0007669"/>
    <property type="project" value="TreeGrafter"/>
</dbReference>
<name>A0A1G1Z576_9BACT</name>
<evidence type="ECO:0000256" key="5">
    <source>
        <dbReference type="ARBA" id="ARBA00022490"/>
    </source>
</evidence>
<keyword evidence="6 15" id="KW-0698">rRNA processing</keyword>
<dbReference type="PROSITE" id="PS50142">
    <property type="entry name" value="RNASE_3_2"/>
    <property type="match status" value="1"/>
</dbReference>
<dbReference type="CDD" id="cd10845">
    <property type="entry name" value="DSRM_RNAse_III_family"/>
    <property type="match status" value="1"/>
</dbReference>
<comment type="cofactor">
    <cofactor evidence="15">
        <name>Mg(2+)</name>
        <dbReference type="ChEBI" id="CHEBI:18420"/>
    </cofactor>
</comment>
<evidence type="ECO:0000313" key="19">
    <source>
        <dbReference type="Proteomes" id="UP000178515"/>
    </source>
</evidence>
<evidence type="ECO:0000256" key="10">
    <source>
        <dbReference type="ARBA" id="ARBA00022723"/>
    </source>
</evidence>
<keyword evidence="11 15" id="KW-0255">Endonuclease</keyword>
<evidence type="ECO:0000259" key="17">
    <source>
        <dbReference type="PROSITE" id="PS50142"/>
    </source>
</evidence>
<feature type="active site" evidence="15">
    <location>
        <position position="122"/>
    </location>
</feature>
<dbReference type="SMART" id="SM00535">
    <property type="entry name" value="RIBOc"/>
    <property type="match status" value="1"/>
</dbReference>
<evidence type="ECO:0000256" key="4">
    <source>
        <dbReference type="ARBA" id="ARBA00011738"/>
    </source>
</evidence>
<comment type="catalytic activity">
    <reaction evidence="1 15">
        <text>Endonucleolytic cleavage to 5'-phosphomonoester.</text>
        <dbReference type="EC" id="3.1.26.3"/>
    </reaction>
</comment>
<dbReference type="EC" id="3.1.26.3" evidence="15"/>
<dbReference type="SUPFAM" id="SSF54768">
    <property type="entry name" value="dsRNA-binding domain-like"/>
    <property type="match status" value="1"/>
</dbReference>
<protein>
    <recommendedName>
        <fullName evidence="15">Ribonuclease 3</fullName>
        <ecNumber evidence="15">3.1.26.3</ecNumber>
    </recommendedName>
    <alternativeName>
        <fullName evidence="15">Ribonuclease III</fullName>
        <shortName evidence="15">RNase III</shortName>
    </alternativeName>
</protein>
<dbReference type="AlphaFoldDB" id="A0A1G1Z576"/>
<accession>A0A1G1Z576</accession>
<feature type="binding site" evidence="15">
    <location>
        <position position="122"/>
    </location>
    <ligand>
        <name>Mg(2+)</name>
        <dbReference type="ChEBI" id="CHEBI:18420"/>
    </ligand>
</feature>
<feature type="domain" description="RNase III" evidence="17">
    <location>
        <begin position="4"/>
        <end position="133"/>
    </location>
</feature>
<dbReference type="GO" id="GO:0005737">
    <property type="term" value="C:cytoplasm"/>
    <property type="evidence" value="ECO:0007669"/>
    <property type="project" value="UniProtKB-SubCell"/>
</dbReference>
<feature type="active site" evidence="15">
    <location>
        <position position="50"/>
    </location>
</feature>
<gene>
    <name evidence="15" type="primary">rnc</name>
    <name evidence="18" type="ORF">A3F24_01580</name>
</gene>
<evidence type="ECO:0000256" key="7">
    <source>
        <dbReference type="ARBA" id="ARBA00022664"/>
    </source>
</evidence>
<dbReference type="GO" id="GO:0046872">
    <property type="term" value="F:metal ion binding"/>
    <property type="evidence" value="ECO:0007669"/>
    <property type="project" value="UniProtKB-KW"/>
</dbReference>
<dbReference type="GO" id="GO:0004525">
    <property type="term" value="F:ribonuclease III activity"/>
    <property type="evidence" value="ECO:0007669"/>
    <property type="project" value="UniProtKB-UniRule"/>
</dbReference>
<evidence type="ECO:0000256" key="2">
    <source>
        <dbReference type="ARBA" id="ARBA00004496"/>
    </source>
</evidence>
<keyword evidence="8 15" id="KW-0819">tRNA processing</keyword>
<dbReference type="NCBIfam" id="TIGR02191">
    <property type="entry name" value="RNaseIII"/>
    <property type="match status" value="1"/>
</dbReference>
<evidence type="ECO:0000256" key="12">
    <source>
        <dbReference type="ARBA" id="ARBA00022801"/>
    </source>
</evidence>
<feature type="binding site" evidence="15">
    <location>
        <position position="119"/>
    </location>
    <ligand>
        <name>Mg(2+)</name>
        <dbReference type="ChEBI" id="CHEBI:18420"/>
    </ligand>
</feature>
<evidence type="ECO:0000256" key="11">
    <source>
        <dbReference type="ARBA" id="ARBA00022759"/>
    </source>
</evidence>
<dbReference type="SUPFAM" id="SSF69065">
    <property type="entry name" value="RNase III domain-like"/>
    <property type="match status" value="1"/>
</dbReference>
<dbReference type="PROSITE" id="PS00517">
    <property type="entry name" value="RNASE_3_1"/>
    <property type="match status" value="1"/>
</dbReference>
<sequence length="230" mass="26131">MSENPELEKIISYKFKNEAFLKEALTHRSYVNENPSWKYGNNERLEFLGDAALELAVTECLFEQKKDAQEGELTVFRAALVNTQMLSRIADEINLHKFIFLSKGEIIDNSKAREGILADMMEALIGALYKDGGYEKAKQFIVKFIMPHLSEVIEKKLYKDPKSLLQEIVQEKLRLTPTYKILEESGPDHEKTFRVGVYFNGTLQAEGVGSSKQEAELKAAEAVLNVFKTS</sequence>
<keyword evidence="14 15" id="KW-0694">RNA-binding</keyword>
<keyword evidence="5 15" id="KW-0963">Cytoplasm</keyword>
<proteinExistence type="inferred from homology"/>
<evidence type="ECO:0000256" key="1">
    <source>
        <dbReference type="ARBA" id="ARBA00000109"/>
    </source>
</evidence>
<keyword evidence="7 15" id="KW-0507">mRNA processing</keyword>
<keyword evidence="12 15" id="KW-0378">Hydrolase</keyword>
<keyword evidence="13 15" id="KW-0460">Magnesium</keyword>
<dbReference type="STRING" id="1797689.A3F24_01580"/>
<comment type="subcellular location">
    <subcellularLocation>
        <location evidence="2 15">Cytoplasm</location>
    </subcellularLocation>
</comment>
<dbReference type="GO" id="GO:0003725">
    <property type="term" value="F:double-stranded RNA binding"/>
    <property type="evidence" value="ECO:0007669"/>
    <property type="project" value="TreeGrafter"/>
</dbReference>
<evidence type="ECO:0000256" key="9">
    <source>
        <dbReference type="ARBA" id="ARBA00022722"/>
    </source>
</evidence>
<evidence type="ECO:0000256" key="3">
    <source>
        <dbReference type="ARBA" id="ARBA00010183"/>
    </source>
</evidence>
<dbReference type="Pfam" id="PF00035">
    <property type="entry name" value="dsrm"/>
    <property type="match status" value="1"/>
</dbReference>
<comment type="caution">
    <text evidence="18">The sequence shown here is derived from an EMBL/GenBank/DDBJ whole genome shotgun (WGS) entry which is preliminary data.</text>
</comment>
<comment type="similarity">
    <text evidence="3">Belongs to the ribonuclease III family.</text>
</comment>
<dbReference type="InterPro" id="IPR000999">
    <property type="entry name" value="RNase_III_dom"/>
</dbReference>
<feature type="binding site" evidence="15">
    <location>
        <position position="46"/>
    </location>
    <ligand>
        <name>Mg(2+)</name>
        <dbReference type="ChEBI" id="CHEBI:18420"/>
    </ligand>
</feature>
<dbReference type="GO" id="GO:0042802">
    <property type="term" value="F:identical protein binding"/>
    <property type="evidence" value="ECO:0007669"/>
    <property type="project" value="UniProtKB-ARBA"/>
</dbReference>
<dbReference type="SMART" id="SM00358">
    <property type="entry name" value="DSRM"/>
    <property type="match status" value="1"/>
</dbReference>
<dbReference type="InterPro" id="IPR036389">
    <property type="entry name" value="RNase_III_sf"/>
</dbReference>
<dbReference type="Gene3D" id="3.30.160.20">
    <property type="match status" value="1"/>
</dbReference>
<dbReference type="Gene3D" id="1.10.1520.10">
    <property type="entry name" value="Ribonuclease III domain"/>
    <property type="match status" value="1"/>
</dbReference>
<evidence type="ECO:0000256" key="6">
    <source>
        <dbReference type="ARBA" id="ARBA00022552"/>
    </source>
</evidence>
<evidence type="ECO:0000259" key="16">
    <source>
        <dbReference type="PROSITE" id="PS50137"/>
    </source>
</evidence>
<dbReference type="EMBL" id="MHIX01000021">
    <property type="protein sequence ID" value="OGY59186.1"/>
    <property type="molecule type" value="Genomic_DNA"/>
</dbReference>
<reference evidence="18 19" key="1">
    <citation type="journal article" date="2016" name="Nat. Commun.">
        <title>Thousands of microbial genomes shed light on interconnected biogeochemical processes in an aquifer system.</title>
        <authorList>
            <person name="Anantharaman K."/>
            <person name="Brown C.T."/>
            <person name="Hug L.A."/>
            <person name="Sharon I."/>
            <person name="Castelle C.J."/>
            <person name="Probst A.J."/>
            <person name="Thomas B.C."/>
            <person name="Singh A."/>
            <person name="Wilkins M.J."/>
            <person name="Karaoz U."/>
            <person name="Brodie E.L."/>
            <person name="Williams K.H."/>
            <person name="Hubbard S.S."/>
            <person name="Banfield J.F."/>
        </authorList>
    </citation>
    <scope>NUCLEOTIDE SEQUENCE [LARGE SCALE GENOMIC DNA]</scope>
</reference>
<dbReference type="PANTHER" id="PTHR11207:SF0">
    <property type="entry name" value="RIBONUCLEASE 3"/>
    <property type="match status" value="1"/>
</dbReference>
<evidence type="ECO:0000256" key="14">
    <source>
        <dbReference type="ARBA" id="ARBA00022884"/>
    </source>
</evidence>
<keyword evidence="15" id="KW-0699">rRNA-binding</keyword>
<keyword evidence="9 15" id="KW-0540">Nuclease</keyword>
<dbReference type="Pfam" id="PF14622">
    <property type="entry name" value="Ribonucleas_3_3"/>
    <property type="match status" value="1"/>
</dbReference>
<dbReference type="FunFam" id="1.10.1520.10:FF:000001">
    <property type="entry name" value="Ribonuclease 3"/>
    <property type="match status" value="1"/>
</dbReference>
<dbReference type="PROSITE" id="PS50137">
    <property type="entry name" value="DS_RBD"/>
    <property type="match status" value="1"/>
</dbReference>
<dbReference type="HAMAP" id="MF_00104">
    <property type="entry name" value="RNase_III"/>
    <property type="match status" value="1"/>
</dbReference>
<evidence type="ECO:0000256" key="8">
    <source>
        <dbReference type="ARBA" id="ARBA00022694"/>
    </source>
</evidence>
<keyword evidence="10 15" id="KW-0479">Metal-binding</keyword>
<organism evidence="18 19">
    <name type="scientific">Candidatus Colwellbacteria bacterium RIFCSPHIGHO2_12_FULL_44_17</name>
    <dbReference type="NCBI Taxonomy" id="1797689"/>
    <lineage>
        <taxon>Bacteria</taxon>
        <taxon>Candidatus Colwelliibacteriota</taxon>
    </lineage>
</organism>
<dbReference type="Proteomes" id="UP000178515">
    <property type="component" value="Unassembled WGS sequence"/>
</dbReference>
<evidence type="ECO:0000256" key="13">
    <source>
        <dbReference type="ARBA" id="ARBA00022842"/>
    </source>
</evidence>
<dbReference type="GO" id="GO:0019843">
    <property type="term" value="F:rRNA binding"/>
    <property type="evidence" value="ECO:0007669"/>
    <property type="project" value="UniProtKB-KW"/>
</dbReference>
<dbReference type="FunFam" id="3.30.160.20:FF:000003">
    <property type="entry name" value="Ribonuclease 3"/>
    <property type="match status" value="1"/>
</dbReference>
<dbReference type="GO" id="GO:0006397">
    <property type="term" value="P:mRNA processing"/>
    <property type="evidence" value="ECO:0007669"/>
    <property type="project" value="UniProtKB-UniRule"/>
</dbReference>
<comment type="function">
    <text evidence="15">Digests double-stranded RNA. Involved in the processing of primary rRNA transcript to yield the immediate precursors to the large and small rRNAs (23S and 16S). Processes some mRNAs, and tRNAs when they are encoded in the rRNA operon. Processes pre-crRNA and tracrRNA of type II CRISPR loci if present in the organism.</text>
</comment>
<dbReference type="PANTHER" id="PTHR11207">
    <property type="entry name" value="RIBONUCLEASE III"/>
    <property type="match status" value="1"/>
</dbReference>
<feature type="domain" description="DRBM" evidence="16">
    <location>
        <begin position="160"/>
        <end position="229"/>
    </location>
</feature>
<evidence type="ECO:0000256" key="15">
    <source>
        <dbReference type="HAMAP-Rule" id="MF_00104"/>
    </source>
</evidence>
<dbReference type="CDD" id="cd00593">
    <property type="entry name" value="RIBOc"/>
    <property type="match status" value="1"/>
</dbReference>
<dbReference type="InterPro" id="IPR011907">
    <property type="entry name" value="RNase_III"/>
</dbReference>